<dbReference type="InterPro" id="IPR036721">
    <property type="entry name" value="RCK_C_sf"/>
</dbReference>
<dbReference type="EMBL" id="JBHTAP010000001">
    <property type="protein sequence ID" value="MFC7235067.1"/>
    <property type="molecule type" value="Genomic_DNA"/>
</dbReference>
<dbReference type="GeneID" id="79266748"/>
<dbReference type="Pfam" id="PF02080">
    <property type="entry name" value="TrkA_C"/>
    <property type="match status" value="1"/>
</dbReference>
<evidence type="ECO:0000313" key="2">
    <source>
        <dbReference type="EMBL" id="MFC7235067.1"/>
    </source>
</evidence>
<name>A0ABD5ZNB8_9EURY</name>
<dbReference type="InterPro" id="IPR006037">
    <property type="entry name" value="RCK_C"/>
</dbReference>
<evidence type="ECO:0000259" key="1">
    <source>
        <dbReference type="PROSITE" id="PS51202"/>
    </source>
</evidence>
<dbReference type="PIRSF" id="PIRSF005028">
    <property type="entry name" value="KhtT"/>
    <property type="match status" value="1"/>
</dbReference>
<sequence length="158" mass="17260">MTVYETDVPGVGRKFELDLDAGGRAVVLLHHNGRVELFRRASEDADSERLLDLSSDESNRLGSILEGAYFESVDTDELAVPLGDAVLEWTEVRDDSRVAGQTLAGADLRNVAGVSVIAVQRGPDTTPNPDADFELRAGDILVTLGTREEQERFKDRCT</sequence>
<dbReference type="RefSeq" id="WP_276236088.1">
    <property type="nucleotide sequence ID" value="NZ_CP119802.1"/>
</dbReference>
<feature type="domain" description="RCK C-terminal" evidence="1">
    <location>
        <begin position="73"/>
        <end position="158"/>
    </location>
</feature>
<protein>
    <submittedName>
        <fullName evidence="2">Cation:proton antiporter regulatory subunit</fullName>
    </submittedName>
</protein>
<comment type="caution">
    <text evidence="2">The sequence shown here is derived from an EMBL/GenBank/DDBJ whole genome shotgun (WGS) entry which is preliminary data.</text>
</comment>
<dbReference type="SUPFAM" id="SSF116726">
    <property type="entry name" value="TrkA C-terminal domain-like"/>
    <property type="match status" value="1"/>
</dbReference>
<reference evidence="2 3" key="1">
    <citation type="journal article" date="2019" name="Int. J. Syst. Evol. Microbiol.">
        <title>The Global Catalogue of Microorganisms (GCM) 10K type strain sequencing project: providing services to taxonomists for standard genome sequencing and annotation.</title>
        <authorList>
            <consortium name="The Broad Institute Genomics Platform"/>
            <consortium name="The Broad Institute Genome Sequencing Center for Infectious Disease"/>
            <person name="Wu L."/>
            <person name="Ma J."/>
        </authorList>
    </citation>
    <scope>NUCLEOTIDE SEQUENCE [LARGE SCALE GENOMIC DNA]</scope>
    <source>
        <strain evidence="2 3">DT85</strain>
    </source>
</reference>
<proteinExistence type="predicted"/>
<dbReference type="PROSITE" id="PS51202">
    <property type="entry name" value="RCK_C"/>
    <property type="match status" value="1"/>
</dbReference>
<dbReference type="AlphaFoldDB" id="A0ABD5ZNB8"/>
<dbReference type="InterPro" id="IPR050144">
    <property type="entry name" value="AAE_transporter"/>
</dbReference>
<organism evidence="2 3">
    <name type="scientific">Halosegnis marinus</name>
    <dbReference type="NCBI Taxonomy" id="3034023"/>
    <lineage>
        <taxon>Archaea</taxon>
        <taxon>Methanobacteriati</taxon>
        <taxon>Methanobacteriota</taxon>
        <taxon>Stenosarchaea group</taxon>
        <taxon>Halobacteria</taxon>
        <taxon>Halobacteriales</taxon>
        <taxon>Natronomonadaceae</taxon>
        <taxon>Halosegnis</taxon>
    </lineage>
</organism>
<gene>
    <name evidence="2" type="ORF">ACFQJ4_07025</name>
</gene>
<dbReference type="Pfam" id="PF25991">
    <property type="entry name" value="KhtT_N"/>
    <property type="match status" value="1"/>
</dbReference>
<dbReference type="Proteomes" id="UP001596398">
    <property type="component" value="Unassembled WGS sequence"/>
</dbReference>
<dbReference type="PANTHER" id="PTHR30445:SF8">
    <property type="entry name" value="K(+)_H(+) ANTIPORTER SUBUNIT KHTT"/>
    <property type="match status" value="1"/>
</dbReference>
<accession>A0ABD5ZNB8</accession>
<dbReference type="InterPro" id="IPR058776">
    <property type="entry name" value="KhtT-like_N"/>
</dbReference>
<keyword evidence="3" id="KW-1185">Reference proteome</keyword>
<dbReference type="InterPro" id="IPR026278">
    <property type="entry name" value="KhtT"/>
</dbReference>
<dbReference type="Gene3D" id="3.30.70.1450">
    <property type="entry name" value="Regulator of K+ conductance, C-terminal domain"/>
    <property type="match status" value="1"/>
</dbReference>
<evidence type="ECO:0000313" key="3">
    <source>
        <dbReference type="Proteomes" id="UP001596398"/>
    </source>
</evidence>
<dbReference type="PANTHER" id="PTHR30445">
    <property type="entry name" value="K(+)_H(+) ANTIPORTER SUBUNIT KHTT"/>
    <property type="match status" value="1"/>
</dbReference>